<comment type="similarity">
    <text evidence="1">Belongs to the 5-formyltetrahydrofolate cyclo-ligase family.</text>
</comment>
<name>A0ABS6AGU9_9RHOB</name>
<dbReference type="Pfam" id="PF01812">
    <property type="entry name" value="5-FTHF_cyc-lig"/>
    <property type="match status" value="1"/>
</dbReference>
<keyword evidence="1" id="KW-0460">Magnesium</keyword>
<dbReference type="PANTHER" id="PTHR23407:SF1">
    <property type="entry name" value="5-FORMYLTETRAHYDROFOLATE CYCLO-LIGASE"/>
    <property type="match status" value="1"/>
</dbReference>
<protein>
    <recommendedName>
        <fullName evidence="1">5-formyltetrahydrofolate cyclo-ligase</fullName>
        <ecNumber evidence="1">6.3.3.2</ecNumber>
    </recommendedName>
</protein>
<evidence type="ECO:0000313" key="2">
    <source>
        <dbReference type="EMBL" id="MBU3029825.1"/>
    </source>
</evidence>
<accession>A0ABS6AGU9</accession>
<evidence type="ECO:0000313" key="3">
    <source>
        <dbReference type="Proteomes" id="UP001166191"/>
    </source>
</evidence>
<keyword evidence="2" id="KW-0436">Ligase</keyword>
<comment type="cofactor">
    <cofactor evidence="1">
        <name>Mg(2+)</name>
        <dbReference type="ChEBI" id="CHEBI:18420"/>
    </cofactor>
</comment>
<proteinExistence type="inferred from homology"/>
<dbReference type="PANTHER" id="PTHR23407">
    <property type="entry name" value="ATPASE INHIBITOR/5-FORMYLTETRAHYDROFOLATE CYCLO-LIGASE"/>
    <property type="match status" value="1"/>
</dbReference>
<keyword evidence="3" id="KW-1185">Reference proteome</keyword>
<keyword evidence="1" id="KW-0067">ATP-binding</keyword>
<dbReference type="RefSeq" id="WP_216032507.1">
    <property type="nucleotide sequence ID" value="NZ_JAHKNG010000008.1"/>
</dbReference>
<sequence>MSAAQKAALREQALAARARQGGDQQGIARNLTEVLAPHPGEVLSGYWPMRGEADPRPSMAAHSGRICLPVVTGKAVPLVFRAWDGGALEPGPFGTVHPPDSAALLTPRILIVPLAAFDRAGHRLGYGGGYYDRTLQLLRKSGPVTAVGLAFAAQELPGIPAEVFDQPLDLIVTDREIIQPGQQPA</sequence>
<dbReference type="EC" id="6.3.3.2" evidence="1"/>
<dbReference type="EMBL" id="JAHKNG010000008">
    <property type="protein sequence ID" value="MBU3029825.1"/>
    <property type="molecule type" value="Genomic_DNA"/>
</dbReference>
<keyword evidence="1" id="KW-0479">Metal-binding</keyword>
<evidence type="ECO:0000256" key="1">
    <source>
        <dbReference type="RuleBase" id="RU361279"/>
    </source>
</evidence>
<dbReference type="PIRSF" id="PIRSF006806">
    <property type="entry name" value="FTHF_cligase"/>
    <property type="match status" value="1"/>
</dbReference>
<reference evidence="2" key="1">
    <citation type="submission" date="2021-06" db="EMBL/GenBank/DDBJ databases">
        <title>Paracoccus bacterium XHP0099 sp. nov., isolated from the surface waters of the Yellow Sea.</title>
        <authorList>
            <person name="Xue H."/>
            <person name="Zhang D."/>
        </authorList>
    </citation>
    <scope>NUCLEOTIDE SEQUENCE</scope>
    <source>
        <strain evidence="2">XHP0099</strain>
    </source>
</reference>
<dbReference type="GO" id="GO:0030272">
    <property type="term" value="F:5-formyltetrahydrofolate cyclo-ligase activity"/>
    <property type="evidence" value="ECO:0007669"/>
    <property type="project" value="UniProtKB-EC"/>
</dbReference>
<keyword evidence="1" id="KW-0547">Nucleotide-binding</keyword>
<gene>
    <name evidence="2" type="ORF">KNW02_06790</name>
</gene>
<organism evidence="2 3">
    <name type="scientific">Paracoccus marinaquae</name>
    <dbReference type="NCBI Taxonomy" id="2841926"/>
    <lineage>
        <taxon>Bacteria</taxon>
        <taxon>Pseudomonadati</taxon>
        <taxon>Pseudomonadota</taxon>
        <taxon>Alphaproteobacteria</taxon>
        <taxon>Rhodobacterales</taxon>
        <taxon>Paracoccaceae</taxon>
        <taxon>Paracoccus</taxon>
    </lineage>
</organism>
<dbReference type="Proteomes" id="UP001166191">
    <property type="component" value="Unassembled WGS sequence"/>
</dbReference>
<comment type="caution">
    <text evidence="2">The sequence shown here is derived from an EMBL/GenBank/DDBJ whole genome shotgun (WGS) entry which is preliminary data.</text>
</comment>
<dbReference type="NCBIfam" id="TIGR02727">
    <property type="entry name" value="MTHFS_bact"/>
    <property type="match status" value="1"/>
</dbReference>
<comment type="catalytic activity">
    <reaction evidence="1">
        <text>(6S)-5-formyl-5,6,7,8-tetrahydrofolate + ATP = (6R)-5,10-methenyltetrahydrofolate + ADP + phosphate</text>
        <dbReference type="Rhea" id="RHEA:10488"/>
        <dbReference type="ChEBI" id="CHEBI:30616"/>
        <dbReference type="ChEBI" id="CHEBI:43474"/>
        <dbReference type="ChEBI" id="CHEBI:57455"/>
        <dbReference type="ChEBI" id="CHEBI:57457"/>
        <dbReference type="ChEBI" id="CHEBI:456216"/>
        <dbReference type="EC" id="6.3.3.2"/>
    </reaction>
</comment>
<dbReference type="InterPro" id="IPR002698">
    <property type="entry name" value="FTHF_cligase"/>
</dbReference>